<feature type="signal peptide" evidence="1">
    <location>
        <begin position="1"/>
        <end position="19"/>
    </location>
</feature>
<protein>
    <submittedName>
        <fullName evidence="3">Uncharacterized protein</fullName>
    </submittedName>
</protein>
<keyword evidence="1" id="KW-0732">Signal</keyword>
<proteinExistence type="predicted"/>
<keyword evidence="2" id="KW-1185">Reference proteome</keyword>
<organism evidence="2 3">
    <name type="scientific">Ditylenchus dipsaci</name>
    <dbReference type="NCBI Taxonomy" id="166011"/>
    <lineage>
        <taxon>Eukaryota</taxon>
        <taxon>Metazoa</taxon>
        <taxon>Ecdysozoa</taxon>
        <taxon>Nematoda</taxon>
        <taxon>Chromadorea</taxon>
        <taxon>Rhabditida</taxon>
        <taxon>Tylenchina</taxon>
        <taxon>Tylenchomorpha</taxon>
        <taxon>Sphaerularioidea</taxon>
        <taxon>Anguinidae</taxon>
        <taxon>Anguininae</taxon>
        <taxon>Ditylenchus</taxon>
    </lineage>
</organism>
<evidence type="ECO:0000313" key="2">
    <source>
        <dbReference type="Proteomes" id="UP000887574"/>
    </source>
</evidence>
<evidence type="ECO:0000256" key="1">
    <source>
        <dbReference type="SAM" id="SignalP"/>
    </source>
</evidence>
<name>A0A915E3G2_9BILA</name>
<dbReference type="WBParaSite" id="jg26552">
    <property type="protein sequence ID" value="jg26552"/>
    <property type="gene ID" value="jg26552"/>
</dbReference>
<evidence type="ECO:0000313" key="3">
    <source>
        <dbReference type="WBParaSite" id="jg26552"/>
    </source>
</evidence>
<sequence length="192" mass="21827">MQLIFLTLFAFKLIRHAESYGTNENVSMKSFVNFDYSLRENIANITDEHFVRVWNEPGWSAKLIQEALARKYSNGTWVCMISEADTYNISMSATGISSMKMTMKNIYSYFWRHILVIHIPATEAECKDIGKECPTELPCLPADNPTEPKINQKPAINQEPTTNLQPTIANSAITNRLLFLSINLIVFSISNL</sequence>
<dbReference type="AlphaFoldDB" id="A0A915E3G2"/>
<accession>A0A915E3G2</accession>
<dbReference type="Proteomes" id="UP000887574">
    <property type="component" value="Unplaced"/>
</dbReference>
<reference evidence="3" key="1">
    <citation type="submission" date="2022-11" db="UniProtKB">
        <authorList>
            <consortium name="WormBaseParasite"/>
        </authorList>
    </citation>
    <scope>IDENTIFICATION</scope>
</reference>
<feature type="chain" id="PRO_5036793421" evidence="1">
    <location>
        <begin position="20"/>
        <end position="192"/>
    </location>
</feature>